<evidence type="ECO:0000313" key="10">
    <source>
        <dbReference type="EMBL" id="BCM24295.1"/>
    </source>
</evidence>
<comment type="cofactor">
    <cofactor evidence="1">
        <name>heme</name>
        <dbReference type="ChEBI" id="CHEBI:30413"/>
    </cofactor>
</comment>
<keyword evidence="4" id="KW-0349">Heme</keyword>
<dbReference type="Pfam" id="PF01965">
    <property type="entry name" value="DJ-1_PfpI"/>
    <property type="match status" value="1"/>
</dbReference>
<keyword evidence="3" id="KW-0575">Peroxidase</keyword>
<accession>A0A8D5JKW2</accession>
<dbReference type="AlphaFoldDB" id="A0A8D5JKW2"/>
<evidence type="ECO:0000256" key="3">
    <source>
        <dbReference type="ARBA" id="ARBA00022559"/>
    </source>
</evidence>
<keyword evidence="11" id="KW-1185">Reference proteome</keyword>
<evidence type="ECO:0000256" key="2">
    <source>
        <dbReference type="ARBA" id="ARBA00012314"/>
    </source>
</evidence>
<dbReference type="InterPro" id="IPR029062">
    <property type="entry name" value="Class_I_gatase-like"/>
</dbReference>
<dbReference type="RefSeq" id="WP_221764842.1">
    <property type="nucleotide sequence ID" value="NZ_AP024110.1"/>
</dbReference>
<dbReference type="InterPro" id="IPR002818">
    <property type="entry name" value="DJ-1/PfpI"/>
</dbReference>
<keyword evidence="7" id="KW-0408">Iron</keyword>
<reference evidence="10" key="1">
    <citation type="journal article" date="2021" name="Arch. Microbiol.">
        <title>Methyloradius palustris gen. nov., sp. nov., a methanol-oxidizing bacterium isolated from snow.</title>
        <authorList>
            <person name="Miyadera T."/>
            <person name="Kojima H."/>
            <person name="Fukui M."/>
        </authorList>
    </citation>
    <scope>NUCLEOTIDE SEQUENCE</scope>
    <source>
        <strain evidence="10">Zm11</strain>
    </source>
</reference>
<keyword evidence="8" id="KW-0376">Hydrogen peroxide</keyword>
<evidence type="ECO:0000256" key="5">
    <source>
        <dbReference type="ARBA" id="ARBA00022723"/>
    </source>
</evidence>
<dbReference type="Proteomes" id="UP000826722">
    <property type="component" value="Chromosome"/>
</dbReference>
<protein>
    <recommendedName>
        <fullName evidence="2">catalase</fullName>
        <ecNumber evidence="2">1.11.1.6</ecNumber>
    </recommendedName>
</protein>
<evidence type="ECO:0000256" key="4">
    <source>
        <dbReference type="ARBA" id="ARBA00022617"/>
    </source>
</evidence>
<dbReference type="Gene3D" id="3.40.50.880">
    <property type="match status" value="1"/>
</dbReference>
<dbReference type="SUPFAM" id="SSF52317">
    <property type="entry name" value="Class I glutamine amidotransferase-like"/>
    <property type="match status" value="1"/>
</dbReference>
<proteinExistence type="predicted"/>
<dbReference type="EC" id="1.11.1.6" evidence="2"/>
<dbReference type="GO" id="GO:0005829">
    <property type="term" value="C:cytosol"/>
    <property type="evidence" value="ECO:0007669"/>
    <property type="project" value="TreeGrafter"/>
</dbReference>
<keyword evidence="5" id="KW-0479">Metal-binding</keyword>
<name>A0A8D5JKW2_9PROT</name>
<dbReference type="PANTHER" id="PTHR42821:SF1">
    <property type="entry name" value="CATALASE-B"/>
    <property type="match status" value="1"/>
</dbReference>
<evidence type="ECO:0000256" key="1">
    <source>
        <dbReference type="ARBA" id="ARBA00001971"/>
    </source>
</evidence>
<dbReference type="EMBL" id="AP024110">
    <property type="protein sequence ID" value="BCM24295.1"/>
    <property type="molecule type" value="Genomic_DNA"/>
</dbReference>
<keyword evidence="6" id="KW-0560">Oxidoreductase</keyword>
<organism evidence="10 11">
    <name type="scientific">Methyloradius palustris</name>
    <dbReference type="NCBI Taxonomy" id="2778876"/>
    <lineage>
        <taxon>Bacteria</taxon>
        <taxon>Pseudomonadati</taxon>
        <taxon>Pseudomonadota</taxon>
        <taxon>Betaproteobacteria</taxon>
        <taxon>Nitrosomonadales</taxon>
        <taxon>Methylophilaceae</taxon>
        <taxon>Methyloradius</taxon>
    </lineage>
</organism>
<dbReference type="PANTHER" id="PTHR42821">
    <property type="entry name" value="CATALASE"/>
    <property type="match status" value="1"/>
</dbReference>
<dbReference type="GO" id="GO:0020037">
    <property type="term" value="F:heme binding"/>
    <property type="evidence" value="ECO:0007669"/>
    <property type="project" value="InterPro"/>
</dbReference>
<dbReference type="GO" id="GO:0006979">
    <property type="term" value="P:response to oxidative stress"/>
    <property type="evidence" value="ECO:0007669"/>
    <property type="project" value="InterPro"/>
</dbReference>
<evidence type="ECO:0000259" key="9">
    <source>
        <dbReference type="Pfam" id="PF01965"/>
    </source>
</evidence>
<dbReference type="KEGG" id="mpau:ZMTM_05540"/>
<evidence type="ECO:0000256" key="6">
    <source>
        <dbReference type="ARBA" id="ARBA00023002"/>
    </source>
</evidence>
<dbReference type="GO" id="GO:0004096">
    <property type="term" value="F:catalase activity"/>
    <property type="evidence" value="ECO:0007669"/>
    <property type="project" value="UniProtKB-EC"/>
</dbReference>
<evidence type="ECO:0000313" key="11">
    <source>
        <dbReference type="Proteomes" id="UP000826722"/>
    </source>
</evidence>
<evidence type="ECO:0000256" key="7">
    <source>
        <dbReference type="ARBA" id="ARBA00023004"/>
    </source>
</evidence>
<evidence type="ECO:0000256" key="8">
    <source>
        <dbReference type="ARBA" id="ARBA00023324"/>
    </source>
</evidence>
<dbReference type="GO" id="GO:0046872">
    <property type="term" value="F:metal ion binding"/>
    <property type="evidence" value="ECO:0007669"/>
    <property type="project" value="UniProtKB-KW"/>
</dbReference>
<sequence>MKTTQQDSIKNLNIAILASDGVDLDAIVAVRRALKDSGISSLIVGCNAGVVRSVQGVNIEVDSNLAEVNSINYDGVFIPGGIGIDHLCDDENTISFVRNAYKNGKLVASSEGGEKLVIKAAQSAKMPNGAFVGEGVISQSDNDTNFLKRFLAAITDMQSFNRPDKDFIAN</sequence>
<feature type="domain" description="DJ-1/PfpI" evidence="9">
    <location>
        <begin position="14"/>
        <end position="117"/>
    </location>
</feature>
<gene>
    <name evidence="10" type="ORF">ZMTM_05540</name>
</gene>
<dbReference type="InterPro" id="IPR024712">
    <property type="entry name" value="Catalase_clade2"/>
</dbReference>
<dbReference type="GO" id="GO:0042744">
    <property type="term" value="P:hydrogen peroxide catabolic process"/>
    <property type="evidence" value="ECO:0007669"/>
    <property type="project" value="UniProtKB-KW"/>
</dbReference>